<keyword evidence="5 16" id="KW-0963">Cytoplasm</keyword>
<evidence type="ECO:0000256" key="6">
    <source>
        <dbReference type="ARBA" id="ARBA00022555"/>
    </source>
</evidence>
<dbReference type="InterPro" id="IPR009080">
    <property type="entry name" value="tRNAsynth_Ia_anticodon-bd"/>
</dbReference>
<keyword evidence="12 16" id="KW-0694">RNA-binding</keyword>
<dbReference type="CDD" id="cd07957">
    <property type="entry name" value="Anticodon_Ia_Met"/>
    <property type="match status" value="1"/>
</dbReference>
<evidence type="ECO:0000256" key="4">
    <source>
        <dbReference type="ARBA" id="ARBA00011738"/>
    </source>
</evidence>
<gene>
    <name evidence="16 18" type="primary">metG</name>
    <name evidence="18" type="ORF">IC235_01350</name>
</gene>
<comment type="subunit">
    <text evidence="4 16">Homodimer.</text>
</comment>
<dbReference type="InterPro" id="IPR033911">
    <property type="entry name" value="MetRS_core"/>
</dbReference>
<dbReference type="InterPro" id="IPR029038">
    <property type="entry name" value="MetRS_Zn"/>
</dbReference>
<feature type="binding site" evidence="16">
    <location>
        <position position="163"/>
    </location>
    <ligand>
        <name>Zn(2+)</name>
        <dbReference type="ChEBI" id="CHEBI:29105"/>
    </ligand>
</feature>
<evidence type="ECO:0000256" key="8">
    <source>
        <dbReference type="ARBA" id="ARBA00022723"/>
    </source>
</evidence>
<dbReference type="Gene3D" id="2.20.28.20">
    <property type="entry name" value="Methionyl-tRNA synthetase, Zn-domain"/>
    <property type="match status" value="1"/>
</dbReference>
<dbReference type="GO" id="GO:0005829">
    <property type="term" value="C:cytosol"/>
    <property type="evidence" value="ECO:0007669"/>
    <property type="project" value="TreeGrafter"/>
</dbReference>
<dbReference type="AlphaFoldDB" id="A0A927BAD5"/>
<dbReference type="EC" id="6.1.1.10" evidence="16"/>
<feature type="binding site" evidence="16">
    <location>
        <position position="147"/>
    </location>
    <ligand>
        <name>Zn(2+)</name>
        <dbReference type="ChEBI" id="CHEBI:29105"/>
    </ligand>
</feature>
<keyword evidence="7 16" id="KW-0436">Ligase</keyword>
<dbReference type="InterPro" id="IPR004495">
    <property type="entry name" value="Met-tRNA-synth_bsu_C"/>
</dbReference>
<keyword evidence="10 16" id="KW-0862">Zinc</keyword>
<dbReference type="EMBL" id="JACXAD010000001">
    <property type="protein sequence ID" value="MBD2766534.1"/>
    <property type="molecule type" value="Genomic_DNA"/>
</dbReference>
<proteinExistence type="inferred from homology"/>
<name>A0A927BAD5_9BACT</name>
<dbReference type="SUPFAM" id="SSF50249">
    <property type="entry name" value="Nucleic acid-binding proteins"/>
    <property type="match status" value="1"/>
</dbReference>
<dbReference type="NCBIfam" id="NF001100">
    <property type="entry name" value="PRK00133.1"/>
    <property type="match status" value="1"/>
</dbReference>
<evidence type="ECO:0000256" key="11">
    <source>
        <dbReference type="ARBA" id="ARBA00022840"/>
    </source>
</evidence>
<evidence type="ECO:0000313" key="19">
    <source>
        <dbReference type="Proteomes" id="UP000612233"/>
    </source>
</evidence>
<dbReference type="GO" id="GO:0004825">
    <property type="term" value="F:methionine-tRNA ligase activity"/>
    <property type="evidence" value="ECO:0007669"/>
    <property type="project" value="UniProtKB-UniRule"/>
</dbReference>
<organism evidence="18 19">
    <name type="scientific">Hymenobacter montanus</name>
    <dbReference type="NCBI Taxonomy" id="2771359"/>
    <lineage>
        <taxon>Bacteria</taxon>
        <taxon>Pseudomonadati</taxon>
        <taxon>Bacteroidota</taxon>
        <taxon>Cytophagia</taxon>
        <taxon>Cytophagales</taxon>
        <taxon>Hymenobacteraceae</taxon>
        <taxon>Hymenobacter</taxon>
    </lineage>
</organism>
<dbReference type="GO" id="GO:0006431">
    <property type="term" value="P:methionyl-tRNA aminoacylation"/>
    <property type="evidence" value="ECO:0007669"/>
    <property type="project" value="UniProtKB-UniRule"/>
</dbReference>
<dbReference type="NCBIfam" id="TIGR00398">
    <property type="entry name" value="metG"/>
    <property type="match status" value="1"/>
</dbReference>
<dbReference type="GO" id="GO:0005524">
    <property type="term" value="F:ATP binding"/>
    <property type="evidence" value="ECO:0007669"/>
    <property type="project" value="UniProtKB-UniRule"/>
</dbReference>
<keyword evidence="14 16" id="KW-0030">Aminoacyl-tRNA synthetase</keyword>
<feature type="short sequence motif" description="'HIGH' region" evidence="16">
    <location>
        <begin position="15"/>
        <end position="25"/>
    </location>
</feature>
<feature type="binding site" evidence="16">
    <location>
        <position position="336"/>
    </location>
    <ligand>
        <name>ATP</name>
        <dbReference type="ChEBI" id="CHEBI:30616"/>
    </ligand>
</feature>
<dbReference type="PRINTS" id="PR01041">
    <property type="entry name" value="TRNASYNTHMET"/>
</dbReference>
<reference evidence="18" key="1">
    <citation type="submission" date="2020-09" db="EMBL/GenBank/DDBJ databases">
        <authorList>
            <person name="Kim M.K."/>
        </authorList>
    </citation>
    <scope>NUCLEOTIDE SEQUENCE</scope>
    <source>
        <strain evidence="18">BT664</strain>
    </source>
</reference>
<evidence type="ECO:0000256" key="5">
    <source>
        <dbReference type="ARBA" id="ARBA00022490"/>
    </source>
</evidence>
<dbReference type="InterPro" id="IPR041872">
    <property type="entry name" value="Anticodon_Met"/>
</dbReference>
<dbReference type="InterPro" id="IPR012340">
    <property type="entry name" value="NA-bd_OB-fold"/>
</dbReference>
<dbReference type="CDD" id="cd02800">
    <property type="entry name" value="tRNA_bind_EcMetRS_like"/>
    <property type="match status" value="1"/>
</dbReference>
<dbReference type="SUPFAM" id="SSF57770">
    <property type="entry name" value="Methionyl-tRNA synthetase (MetRS), Zn-domain"/>
    <property type="match status" value="1"/>
</dbReference>
<accession>A0A927BAD5</accession>
<evidence type="ECO:0000256" key="2">
    <source>
        <dbReference type="ARBA" id="ARBA00004496"/>
    </source>
</evidence>
<dbReference type="Pfam" id="PF19303">
    <property type="entry name" value="Anticodon_3"/>
    <property type="match status" value="1"/>
</dbReference>
<evidence type="ECO:0000256" key="12">
    <source>
        <dbReference type="ARBA" id="ARBA00022884"/>
    </source>
</evidence>
<dbReference type="PROSITE" id="PS50886">
    <property type="entry name" value="TRBD"/>
    <property type="match status" value="1"/>
</dbReference>
<dbReference type="Pfam" id="PF09334">
    <property type="entry name" value="tRNA-synt_1g"/>
    <property type="match status" value="1"/>
</dbReference>
<dbReference type="PROSITE" id="PS00178">
    <property type="entry name" value="AA_TRNA_LIGASE_I"/>
    <property type="match status" value="1"/>
</dbReference>
<feature type="binding site" evidence="16">
    <location>
        <position position="150"/>
    </location>
    <ligand>
        <name>Zn(2+)</name>
        <dbReference type="ChEBI" id="CHEBI:29105"/>
    </ligand>
</feature>
<dbReference type="InterPro" id="IPR015413">
    <property type="entry name" value="Methionyl/Leucyl_tRNA_Synth"/>
</dbReference>
<comment type="function">
    <text evidence="1 16">Is required not only for elongation of protein synthesis but also for the initiation of all mRNA translation through initiator tRNA(fMet) aminoacylation.</text>
</comment>
<comment type="cofactor">
    <cofactor evidence="16">
        <name>Zn(2+)</name>
        <dbReference type="ChEBI" id="CHEBI:29105"/>
    </cofactor>
    <text evidence="16">Binds 1 zinc ion per subunit.</text>
</comment>
<sequence>MSFLPKRYTVTAALPYANGPVHIGHLAGVYLPADIYVRYLRSAGRDVKFICGSDEHGVPITIRAQKEGVKPQQVVDKYHALIRDSFRDFNVSFDVYSRTSSATHAEVSSGFFTKLNNAGQFVEQTTQQYFDEQAQQFLADRYIVGTCPNCGNENAYGDQCERCGTSLSPTELINPRSMLSGAHPVLRDTKHWFLPLDQYEPWLREWIVEGHKNDWKTNVYGQCKSWIDQGLHPRAVTRDLDWGVPVPVAGAEGKVLYVWFDAPIGYISATKEAFPDEWELYWKDAGSKLVHFIGKDNIVFHCIIFPVMLKAHGEFILPDNVPANEFLNLEGDKISTSRNWAVWLHEYLADFPGQADVLRYVLCANAPETKDNDFTWKDFQARNNNELVATLGNFVNRAAVLTHKFFAGKVPAVGELTTIDRDALGQLAEFPTKIGELIENYRFRDALAEVLNLARLGNKYLAETQPWHLIKTDAARTGTVLHVALQIAAALAPLLEPFLPESAQKLATMLNLTLGNWASAGRSDALPIGHDLREPALLFAKIEDAVVEAQVQKLLDTKKENQLASTPVTPAKANVSFDDFGQMDLRVGTIVAAEKVAKTKKLLKLTVDLGLEQRTIVSGIAEYFIPEALIGQQVQVLLNLAPREIKGIQSRGMLLMAENADGSLALMQPSTPVRNGSSIA</sequence>
<evidence type="ECO:0000256" key="10">
    <source>
        <dbReference type="ARBA" id="ARBA00022833"/>
    </source>
</evidence>
<evidence type="ECO:0000256" key="9">
    <source>
        <dbReference type="ARBA" id="ARBA00022741"/>
    </source>
</evidence>
<dbReference type="InterPro" id="IPR001412">
    <property type="entry name" value="aa-tRNA-synth_I_CS"/>
</dbReference>
<dbReference type="Pfam" id="PF01588">
    <property type="entry name" value="tRNA_bind"/>
    <property type="match status" value="1"/>
</dbReference>
<feature type="binding site" evidence="16">
    <location>
        <position position="160"/>
    </location>
    <ligand>
        <name>Zn(2+)</name>
        <dbReference type="ChEBI" id="CHEBI:29105"/>
    </ligand>
</feature>
<dbReference type="GO" id="GO:0046872">
    <property type="term" value="F:metal ion binding"/>
    <property type="evidence" value="ECO:0007669"/>
    <property type="project" value="UniProtKB-KW"/>
</dbReference>
<dbReference type="CDD" id="cd00814">
    <property type="entry name" value="MetRS_core"/>
    <property type="match status" value="1"/>
</dbReference>
<dbReference type="Proteomes" id="UP000612233">
    <property type="component" value="Unassembled WGS sequence"/>
</dbReference>
<dbReference type="PANTHER" id="PTHR45765">
    <property type="entry name" value="METHIONINE--TRNA LIGASE"/>
    <property type="match status" value="1"/>
</dbReference>
<dbReference type="HAMAP" id="MF_00098">
    <property type="entry name" value="Met_tRNA_synth_type1"/>
    <property type="match status" value="1"/>
</dbReference>
<dbReference type="SUPFAM" id="SSF47323">
    <property type="entry name" value="Anticodon-binding domain of a subclass of class I aminoacyl-tRNA synthetases"/>
    <property type="match status" value="1"/>
</dbReference>
<dbReference type="RefSeq" id="WP_191003353.1">
    <property type="nucleotide sequence ID" value="NZ_JACXAD010000001.1"/>
</dbReference>
<comment type="catalytic activity">
    <reaction evidence="15 16">
        <text>tRNA(Met) + L-methionine + ATP = L-methionyl-tRNA(Met) + AMP + diphosphate</text>
        <dbReference type="Rhea" id="RHEA:13481"/>
        <dbReference type="Rhea" id="RHEA-COMP:9667"/>
        <dbReference type="Rhea" id="RHEA-COMP:9698"/>
        <dbReference type="ChEBI" id="CHEBI:30616"/>
        <dbReference type="ChEBI" id="CHEBI:33019"/>
        <dbReference type="ChEBI" id="CHEBI:57844"/>
        <dbReference type="ChEBI" id="CHEBI:78442"/>
        <dbReference type="ChEBI" id="CHEBI:78530"/>
        <dbReference type="ChEBI" id="CHEBI:456215"/>
        <dbReference type="EC" id="6.1.1.10"/>
    </reaction>
</comment>
<comment type="similarity">
    <text evidence="3 16">Belongs to the class-I aminoacyl-tRNA synthetase family. MetG type 1 subfamily.</text>
</comment>
<keyword evidence="8 16" id="KW-0479">Metal-binding</keyword>
<dbReference type="NCBIfam" id="TIGR00399">
    <property type="entry name" value="metG_C_term"/>
    <property type="match status" value="1"/>
</dbReference>
<keyword evidence="13 16" id="KW-0648">Protein biosynthesis</keyword>
<dbReference type="InterPro" id="IPR014729">
    <property type="entry name" value="Rossmann-like_a/b/a_fold"/>
</dbReference>
<evidence type="ECO:0000256" key="15">
    <source>
        <dbReference type="ARBA" id="ARBA00047364"/>
    </source>
</evidence>
<comment type="caution">
    <text evidence="18">The sequence shown here is derived from an EMBL/GenBank/DDBJ whole genome shotgun (WGS) entry which is preliminary data.</text>
</comment>
<evidence type="ECO:0000256" key="3">
    <source>
        <dbReference type="ARBA" id="ARBA00008258"/>
    </source>
</evidence>
<dbReference type="InterPro" id="IPR023458">
    <property type="entry name" value="Met-tRNA_ligase_1"/>
</dbReference>
<dbReference type="Gene3D" id="1.10.730.10">
    <property type="entry name" value="Isoleucyl-tRNA Synthetase, Domain 1"/>
    <property type="match status" value="1"/>
</dbReference>
<dbReference type="Gene3D" id="2.40.50.140">
    <property type="entry name" value="Nucleic acid-binding proteins"/>
    <property type="match status" value="1"/>
</dbReference>
<keyword evidence="19" id="KW-1185">Reference proteome</keyword>
<dbReference type="SUPFAM" id="SSF52374">
    <property type="entry name" value="Nucleotidylyl transferase"/>
    <property type="match status" value="1"/>
</dbReference>
<feature type="short sequence motif" description="'KMSKS' region" evidence="16">
    <location>
        <begin position="333"/>
        <end position="337"/>
    </location>
</feature>
<evidence type="ECO:0000256" key="1">
    <source>
        <dbReference type="ARBA" id="ARBA00003314"/>
    </source>
</evidence>
<evidence type="ECO:0000256" key="16">
    <source>
        <dbReference type="HAMAP-Rule" id="MF_00098"/>
    </source>
</evidence>
<evidence type="ECO:0000313" key="18">
    <source>
        <dbReference type="EMBL" id="MBD2766534.1"/>
    </source>
</evidence>
<dbReference type="PANTHER" id="PTHR45765:SF1">
    <property type="entry name" value="METHIONINE--TRNA LIGASE, CYTOPLASMIC"/>
    <property type="match status" value="1"/>
</dbReference>
<dbReference type="GO" id="GO:0000049">
    <property type="term" value="F:tRNA binding"/>
    <property type="evidence" value="ECO:0007669"/>
    <property type="project" value="UniProtKB-UniRule"/>
</dbReference>
<dbReference type="Gene3D" id="3.40.50.620">
    <property type="entry name" value="HUPs"/>
    <property type="match status" value="1"/>
</dbReference>
<dbReference type="InterPro" id="IPR002547">
    <property type="entry name" value="tRNA-bd_dom"/>
</dbReference>
<protein>
    <recommendedName>
        <fullName evidence="16">Methionine--tRNA ligase</fullName>
        <ecNumber evidence="16">6.1.1.10</ecNumber>
    </recommendedName>
    <alternativeName>
        <fullName evidence="16">Methionyl-tRNA synthetase</fullName>
        <shortName evidence="16">MetRS</shortName>
    </alternativeName>
</protein>
<dbReference type="InterPro" id="IPR014758">
    <property type="entry name" value="Met-tRNA_synth"/>
</dbReference>
<keyword evidence="11 16" id="KW-0067">ATP-binding</keyword>
<keyword evidence="9 16" id="KW-0547">Nucleotide-binding</keyword>
<comment type="subcellular location">
    <subcellularLocation>
        <location evidence="2 16">Cytoplasm</location>
    </subcellularLocation>
</comment>
<dbReference type="FunFam" id="2.40.50.140:FF:000042">
    <property type="entry name" value="Methionine--tRNA ligase"/>
    <property type="match status" value="1"/>
</dbReference>
<evidence type="ECO:0000256" key="14">
    <source>
        <dbReference type="ARBA" id="ARBA00023146"/>
    </source>
</evidence>
<evidence type="ECO:0000259" key="17">
    <source>
        <dbReference type="PROSITE" id="PS50886"/>
    </source>
</evidence>
<evidence type="ECO:0000256" key="7">
    <source>
        <dbReference type="ARBA" id="ARBA00022598"/>
    </source>
</evidence>
<keyword evidence="6 16" id="KW-0820">tRNA-binding</keyword>
<evidence type="ECO:0000256" key="13">
    <source>
        <dbReference type="ARBA" id="ARBA00022917"/>
    </source>
</evidence>
<dbReference type="FunFam" id="2.20.28.20:FF:000001">
    <property type="entry name" value="Methionine--tRNA ligase"/>
    <property type="match status" value="1"/>
</dbReference>
<feature type="domain" description="TRNA-binding" evidence="17">
    <location>
        <begin position="579"/>
        <end position="680"/>
    </location>
</feature>